<sequence>MGVSVRQRGSGSTADVKKYSQEELAAQPIGWWSGETYRRVVGGLRAELAVEQLTQPHWWTLNHVAGAPAPPQDGRFGQLGRKRGAG</sequence>
<name>A0ABW7SKA3_9ACTN</name>
<keyword evidence="3" id="KW-1185">Reference proteome</keyword>
<gene>
    <name evidence="2" type="ORF">ACH4OY_08210</name>
</gene>
<proteinExistence type="predicted"/>
<dbReference type="Proteomes" id="UP001611075">
    <property type="component" value="Unassembled WGS sequence"/>
</dbReference>
<comment type="caution">
    <text evidence="2">The sequence shown here is derived from an EMBL/GenBank/DDBJ whole genome shotgun (WGS) entry which is preliminary data.</text>
</comment>
<organism evidence="2 3">
    <name type="scientific">Micromonospora rubida</name>
    <dbReference type="NCBI Taxonomy" id="2697657"/>
    <lineage>
        <taxon>Bacteria</taxon>
        <taxon>Bacillati</taxon>
        <taxon>Actinomycetota</taxon>
        <taxon>Actinomycetes</taxon>
        <taxon>Micromonosporales</taxon>
        <taxon>Micromonosporaceae</taxon>
        <taxon>Micromonospora</taxon>
    </lineage>
</organism>
<accession>A0ABW7SKA3</accession>
<evidence type="ECO:0000313" key="2">
    <source>
        <dbReference type="EMBL" id="MFI0792667.1"/>
    </source>
</evidence>
<dbReference type="EMBL" id="JBIRPU010000003">
    <property type="protein sequence ID" value="MFI0792667.1"/>
    <property type="molecule type" value="Genomic_DNA"/>
</dbReference>
<feature type="region of interest" description="Disordered" evidence="1">
    <location>
        <begin position="66"/>
        <end position="86"/>
    </location>
</feature>
<protein>
    <submittedName>
        <fullName evidence="2">Uncharacterized protein</fullName>
    </submittedName>
</protein>
<reference evidence="2 3" key="1">
    <citation type="submission" date="2024-10" db="EMBL/GenBank/DDBJ databases">
        <title>The Natural Products Discovery Center: Release of the First 8490 Sequenced Strains for Exploring Actinobacteria Biosynthetic Diversity.</title>
        <authorList>
            <person name="Kalkreuter E."/>
            <person name="Kautsar S.A."/>
            <person name="Yang D."/>
            <person name="Bader C.D."/>
            <person name="Teijaro C.N."/>
            <person name="Fluegel L."/>
            <person name="Davis C.M."/>
            <person name="Simpson J.R."/>
            <person name="Lauterbach L."/>
            <person name="Steele A.D."/>
            <person name="Gui C."/>
            <person name="Meng S."/>
            <person name="Li G."/>
            <person name="Viehrig K."/>
            <person name="Ye F."/>
            <person name="Su P."/>
            <person name="Kiefer A.F."/>
            <person name="Nichols A."/>
            <person name="Cepeda A.J."/>
            <person name="Yan W."/>
            <person name="Fan B."/>
            <person name="Jiang Y."/>
            <person name="Adhikari A."/>
            <person name="Zheng C.-J."/>
            <person name="Schuster L."/>
            <person name="Cowan T.M."/>
            <person name="Smanski M.J."/>
            <person name="Chevrette M.G."/>
            <person name="De Carvalho L.P.S."/>
            <person name="Shen B."/>
        </authorList>
    </citation>
    <scope>NUCLEOTIDE SEQUENCE [LARGE SCALE GENOMIC DNA]</scope>
    <source>
        <strain evidence="2 3">NPDC021253</strain>
    </source>
</reference>
<evidence type="ECO:0000313" key="3">
    <source>
        <dbReference type="Proteomes" id="UP001611075"/>
    </source>
</evidence>
<dbReference type="RefSeq" id="WP_396677483.1">
    <property type="nucleotide sequence ID" value="NZ_JBIRPU010000003.1"/>
</dbReference>
<evidence type="ECO:0000256" key="1">
    <source>
        <dbReference type="SAM" id="MobiDB-lite"/>
    </source>
</evidence>